<evidence type="ECO:0000256" key="4">
    <source>
        <dbReference type="ARBA" id="ARBA00022490"/>
    </source>
</evidence>
<dbReference type="Pfam" id="PF00881">
    <property type="entry name" value="Nitroreductase"/>
    <property type="match status" value="1"/>
</dbReference>
<dbReference type="PANTHER" id="PTHR43035:SF1">
    <property type="entry name" value="FATTY ACID REPRESSION MUTANT PROTEIN 2-RELATED"/>
    <property type="match status" value="1"/>
</dbReference>
<evidence type="ECO:0000313" key="9">
    <source>
        <dbReference type="Proteomes" id="UP001213681"/>
    </source>
</evidence>
<dbReference type="GO" id="GO:0005737">
    <property type="term" value="C:cytoplasm"/>
    <property type="evidence" value="ECO:0007669"/>
    <property type="project" value="UniProtKB-SubCell"/>
</dbReference>
<comment type="similarity">
    <text evidence="3">Belongs to the nitroreductase family.</text>
</comment>
<dbReference type="FunFam" id="3.40.109.10:FF:000001">
    <property type="entry name" value="Nitroreductase family"/>
    <property type="match status" value="1"/>
</dbReference>
<dbReference type="GO" id="GO:0016491">
    <property type="term" value="F:oxidoreductase activity"/>
    <property type="evidence" value="ECO:0007669"/>
    <property type="project" value="UniProtKB-KW"/>
</dbReference>
<organism evidence="8 9">
    <name type="scientific">Penicillium daleae</name>
    <dbReference type="NCBI Taxonomy" id="63821"/>
    <lineage>
        <taxon>Eukaryota</taxon>
        <taxon>Fungi</taxon>
        <taxon>Dikarya</taxon>
        <taxon>Ascomycota</taxon>
        <taxon>Pezizomycotina</taxon>
        <taxon>Eurotiomycetes</taxon>
        <taxon>Eurotiomycetidae</taxon>
        <taxon>Eurotiales</taxon>
        <taxon>Aspergillaceae</taxon>
        <taxon>Penicillium</taxon>
    </lineage>
</organism>
<dbReference type="EMBL" id="JAPVEA010000002">
    <property type="protein sequence ID" value="KAJ5460021.1"/>
    <property type="molecule type" value="Genomic_DNA"/>
</dbReference>
<evidence type="ECO:0000313" key="8">
    <source>
        <dbReference type="EMBL" id="KAJ5460021.1"/>
    </source>
</evidence>
<dbReference type="Proteomes" id="UP001213681">
    <property type="component" value="Unassembled WGS sequence"/>
</dbReference>
<name>A0AAD6CB45_9EURO</name>
<evidence type="ECO:0000256" key="5">
    <source>
        <dbReference type="ARBA" id="ARBA00023002"/>
    </source>
</evidence>
<dbReference type="InterPro" id="IPR033877">
    <property type="entry name" value="Frm2/Hbn1"/>
</dbReference>
<dbReference type="InterPro" id="IPR000415">
    <property type="entry name" value="Nitroreductase-like"/>
</dbReference>
<proteinExistence type="inferred from homology"/>
<evidence type="ECO:0000256" key="1">
    <source>
        <dbReference type="ARBA" id="ARBA00004123"/>
    </source>
</evidence>
<dbReference type="AlphaFoldDB" id="A0AAD6CB45"/>
<dbReference type="GeneID" id="81595199"/>
<dbReference type="InterPro" id="IPR029479">
    <property type="entry name" value="Nitroreductase"/>
</dbReference>
<protein>
    <recommendedName>
        <fullName evidence="7">Nitroreductase domain-containing protein</fullName>
    </recommendedName>
</protein>
<keyword evidence="4" id="KW-0963">Cytoplasm</keyword>
<dbReference type="SUPFAM" id="SSF55469">
    <property type="entry name" value="FMN-dependent nitroreductase-like"/>
    <property type="match status" value="1"/>
</dbReference>
<dbReference type="RefSeq" id="XP_056769063.1">
    <property type="nucleotide sequence ID" value="XM_056904956.1"/>
</dbReference>
<dbReference type="GO" id="GO:0005634">
    <property type="term" value="C:nucleus"/>
    <property type="evidence" value="ECO:0007669"/>
    <property type="project" value="UniProtKB-SubCell"/>
</dbReference>
<accession>A0AAD6CB45</accession>
<reference evidence="8" key="1">
    <citation type="submission" date="2022-12" db="EMBL/GenBank/DDBJ databases">
        <authorList>
            <person name="Petersen C."/>
        </authorList>
    </citation>
    <scope>NUCLEOTIDE SEQUENCE</scope>
    <source>
        <strain evidence="8">IBT 16125</strain>
    </source>
</reference>
<reference evidence="8" key="2">
    <citation type="journal article" date="2023" name="IMA Fungus">
        <title>Comparative genomic study of the Penicillium genus elucidates a diverse pangenome and 15 lateral gene transfer events.</title>
        <authorList>
            <person name="Petersen C."/>
            <person name="Sorensen T."/>
            <person name="Nielsen M.R."/>
            <person name="Sondergaard T.E."/>
            <person name="Sorensen J.L."/>
            <person name="Fitzpatrick D.A."/>
            <person name="Frisvad J.C."/>
            <person name="Nielsen K.L."/>
        </authorList>
    </citation>
    <scope>NUCLEOTIDE SEQUENCE</scope>
    <source>
        <strain evidence="8">IBT 16125</strain>
    </source>
</reference>
<dbReference type="GO" id="GO:0034599">
    <property type="term" value="P:cellular response to oxidative stress"/>
    <property type="evidence" value="ECO:0007669"/>
    <property type="project" value="InterPro"/>
</dbReference>
<gene>
    <name evidence="8" type="ORF">N7458_001573</name>
</gene>
<keyword evidence="6" id="KW-0539">Nucleus</keyword>
<dbReference type="Gene3D" id="3.40.109.10">
    <property type="entry name" value="NADH Oxidase"/>
    <property type="match status" value="1"/>
</dbReference>
<evidence type="ECO:0000256" key="6">
    <source>
        <dbReference type="ARBA" id="ARBA00023242"/>
    </source>
</evidence>
<keyword evidence="5" id="KW-0560">Oxidoreductase</keyword>
<evidence type="ECO:0000256" key="3">
    <source>
        <dbReference type="ARBA" id="ARBA00007118"/>
    </source>
</evidence>
<keyword evidence="9" id="KW-1185">Reference proteome</keyword>
<evidence type="ECO:0000259" key="7">
    <source>
        <dbReference type="Pfam" id="PF00881"/>
    </source>
</evidence>
<comment type="subcellular location">
    <subcellularLocation>
        <location evidence="2">Cytoplasm</location>
    </subcellularLocation>
    <subcellularLocation>
        <location evidence="1">Nucleus</location>
    </subcellularLocation>
</comment>
<sequence>MSTITAFSIEGMKGRRSIYALTNESVISDERIEEIISEVIMHTPSPFNCQSARMLVLLKEQHEKLWDLALEIATATVPPEQLETLYKPRIALFRAGYGTVLFYEDPASLKRHGELRPMLIDKLPEWSNHSSGMHQFALWTLLEAEGLGCNLQHYNPMIDARVSETWNISLEWSLKAQLVFGKPAGPPREKTFEPLAKRVFIHGK</sequence>
<feature type="domain" description="Nitroreductase" evidence="7">
    <location>
        <begin position="13"/>
        <end position="182"/>
    </location>
</feature>
<evidence type="ECO:0000256" key="2">
    <source>
        <dbReference type="ARBA" id="ARBA00004496"/>
    </source>
</evidence>
<dbReference type="PANTHER" id="PTHR43035">
    <property type="entry name" value="FATTY ACID REPRESSION MUTANT PROTEIN 2-RELATED"/>
    <property type="match status" value="1"/>
</dbReference>
<dbReference type="CDD" id="cd02140">
    <property type="entry name" value="Frm2-like"/>
    <property type="match status" value="1"/>
</dbReference>
<comment type="caution">
    <text evidence="8">The sequence shown here is derived from an EMBL/GenBank/DDBJ whole genome shotgun (WGS) entry which is preliminary data.</text>
</comment>